<dbReference type="PANTHER" id="PTHR28008:SF1">
    <property type="entry name" value="DOMAIN PROTEIN, PUTATIVE (AFU_ORTHOLOGUE AFUA_3G10980)-RELATED"/>
    <property type="match status" value="1"/>
</dbReference>
<dbReference type="PANTHER" id="PTHR28008">
    <property type="entry name" value="DOMAIN PROTEIN, PUTATIVE (AFU_ORTHOLOGUE AFUA_3G10980)-RELATED"/>
    <property type="match status" value="1"/>
</dbReference>
<dbReference type="Pfam" id="PF04892">
    <property type="entry name" value="VanZ"/>
    <property type="match status" value="1"/>
</dbReference>
<proteinExistence type="predicted"/>
<dbReference type="EMBL" id="CP036263">
    <property type="protein sequence ID" value="QDS97150.1"/>
    <property type="molecule type" value="Genomic_DNA"/>
</dbReference>
<keyword evidence="2" id="KW-0812">Transmembrane</keyword>
<feature type="transmembrane region" description="Helical" evidence="2">
    <location>
        <begin position="153"/>
        <end position="173"/>
    </location>
</feature>
<feature type="domain" description="VanZ-like" evidence="3">
    <location>
        <begin position="95"/>
        <end position="173"/>
    </location>
</feature>
<dbReference type="AlphaFoldDB" id="A0A517MQI4"/>
<dbReference type="NCBIfam" id="NF037970">
    <property type="entry name" value="vanZ_1"/>
    <property type="match status" value="1"/>
</dbReference>
<gene>
    <name evidence="4" type="ORF">HG15A2_04100</name>
</gene>
<keyword evidence="2" id="KW-1133">Transmembrane helix</keyword>
<evidence type="ECO:0000313" key="4">
    <source>
        <dbReference type="EMBL" id="QDS97150.1"/>
    </source>
</evidence>
<evidence type="ECO:0000256" key="2">
    <source>
        <dbReference type="SAM" id="Phobius"/>
    </source>
</evidence>
<sequence length="194" mass="21625">MQQSTIVQPSTQPPPTLAPPAHRFPSRCIRSHCATTPSAIMAPLDRIPIDRLKRLAARARTLAIVYLGVLFLGTHLPLSISLPQTHLGPVSIEDKIVHLGLYALLTFFVLAGWELTLRRELQPKHYFAVWLVGTVYGMIDEITQIPVGRTGDMHDWLADVIGIVVGLVLFQVVRKKLYQWLSRKAPEPERGPGS</sequence>
<feature type="region of interest" description="Disordered" evidence="1">
    <location>
        <begin position="1"/>
        <end position="21"/>
    </location>
</feature>
<feature type="transmembrane region" description="Helical" evidence="2">
    <location>
        <begin position="55"/>
        <end position="76"/>
    </location>
</feature>
<dbReference type="Proteomes" id="UP000319852">
    <property type="component" value="Chromosome"/>
</dbReference>
<dbReference type="InterPro" id="IPR006976">
    <property type="entry name" value="VanZ-like"/>
</dbReference>
<evidence type="ECO:0000256" key="1">
    <source>
        <dbReference type="SAM" id="MobiDB-lite"/>
    </source>
</evidence>
<evidence type="ECO:0000259" key="3">
    <source>
        <dbReference type="Pfam" id="PF04892"/>
    </source>
</evidence>
<keyword evidence="2" id="KW-0472">Membrane</keyword>
<feature type="transmembrane region" description="Helical" evidence="2">
    <location>
        <begin position="96"/>
        <end position="115"/>
    </location>
</feature>
<evidence type="ECO:0000313" key="5">
    <source>
        <dbReference type="Proteomes" id="UP000319852"/>
    </source>
</evidence>
<protein>
    <submittedName>
        <fullName evidence="4">VanZ like family protein</fullName>
    </submittedName>
</protein>
<dbReference type="OrthoDB" id="288647at2"/>
<feature type="transmembrane region" description="Helical" evidence="2">
    <location>
        <begin position="127"/>
        <end position="147"/>
    </location>
</feature>
<name>A0A517MQI4_9BACT</name>
<organism evidence="4 5">
    <name type="scientific">Adhaeretor mobilis</name>
    <dbReference type="NCBI Taxonomy" id="1930276"/>
    <lineage>
        <taxon>Bacteria</taxon>
        <taxon>Pseudomonadati</taxon>
        <taxon>Planctomycetota</taxon>
        <taxon>Planctomycetia</taxon>
        <taxon>Pirellulales</taxon>
        <taxon>Lacipirellulaceae</taxon>
        <taxon>Adhaeretor</taxon>
    </lineage>
</organism>
<dbReference type="KEGG" id="amob:HG15A2_04100"/>
<accession>A0A517MQI4</accession>
<keyword evidence="5" id="KW-1185">Reference proteome</keyword>
<reference evidence="4 5" key="1">
    <citation type="submission" date="2019-02" db="EMBL/GenBank/DDBJ databases">
        <title>Deep-cultivation of Planctomycetes and their phenomic and genomic characterization uncovers novel biology.</title>
        <authorList>
            <person name="Wiegand S."/>
            <person name="Jogler M."/>
            <person name="Boedeker C."/>
            <person name="Pinto D."/>
            <person name="Vollmers J."/>
            <person name="Rivas-Marin E."/>
            <person name="Kohn T."/>
            <person name="Peeters S.H."/>
            <person name="Heuer A."/>
            <person name="Rast P."/>
            <person name="Oberbeckmann S."/>
            <person name="Bunk B."/>
            <person name="Jeske O."/>
            <person name="Meyerdierks A."/>
            <person name="Storesund J.E."/>
            <person name="Kallscheuer N."/>
            <person name="Luecker S."/>
            <person name="Lage O.M."/>
            <person name="Pohl T."/>
            <person name="Merkel B.J."/>
            <person name="Hornburger P."/>
            <person name="Mueller R.-W."/>
            <person name="Bruemmer F."/>
            <person name="Labrenz M."/>
            <person name="Spormann A.M."/>
            <person name="Op den Camp H."/>
            <person name="Overmann J."/>
            <person name="Amann R."/>
            <person name="Jetten M.S.M."/>
            <person name="Mascher T."/>
            <person name="Medema M.H."/>
            <person name="Devos D.P."/>
            <person name="Kaster A.-K."/>
            <person name="Ovreas L."/>
            <person name="Rohde M."/>
            <person name="Galperin M.Y."/>
            <person name="Jogler C."/>
        </authorList>
    </citation>
    <scope>NUCLEOTIDE SEQUENCE [LARGE SCALE GENOMIC DNA]</scope>
    <source>
        <strain evidence="4 5">HG15A2</strain>
    </source>
</reference>